<comment type="catalytic activity">
    <reaction evidence="1">
        <text>ATP + protein L-histidine = ADP + protein N-phospho-L-histidine.</text>
        <dbReference type="EC" id="2.7.13.3"/>
    </reaction>
</comment>
<keyword evidence="10 13" id="KW-1133">Transmembrane helix</keyword>
<keyword evidence="9 15" id="KW-0067">ATP-binding</keyword>
<evidence type="ECO:0000256" key="8">
    <source>
        <dbReference type="ARBA" id="ARBA00022777"/>
    </source>
</evidence>
<name>A0ABU9DHU6_9BACL</name>
<dbReference type="Proteomes" id="UP001469365">
    <property type="component" value="Unassembled WGS sequence"/>
</dbReference>
<keyword evidence="12 13" id="KW-0472">Membrane</keyword>
<sequence>MFNRTRYRLALLFSIVFFILLNALGATLYFSTEKRLYSQIDRVLENEMNAFEGILNRQLRRDFPFRPVRLMTMLQWDAEGKLLLQVPRDTDEKLPALLRGAGVEGKIVNVTVDESDYRLLTRQAKSGRLQVAYNLEPERKVLKNLLVVVGIGSLVSILVAVLTGLFLANRALIPIRKAWEQQQQFVSDASHELRTPLSVLHIHLERLFRHPDRTVEQESEKIAIMIDETRRMTKMVGDLLTLARSDSHELKLNETSIELSELVAKAATGFEELSGMRGIWLESRIEGDAMLMGDPDYLHQLLVILLDNALKYTREGSISIRASADGGLVLLKIVDTGIGIAKEDLPHIFDRFYRADKVRGRADGGTGLGLSIAKWIVEAHNGTIRAESVEGEGTTIEVWLPLDRHSRPPSRKSRIR</sequence>
<comment type="caution">
    <text evidence="15">The sequence shown here is derived from an EMBL/GenBank/DDBJ whole genome shotgun (WGS) entry which is preliminary data.</text>
</comment>
<dbReference type="InterPro" id="IPR036097">
    <property type="entry name" value="HisK_dim/P_sf"/>
</dbReference>
<evidence type="ECO:0000256" key="5">
    <source>
        <dbReference type="ARBA" id="ARBA00022679"/>
    </source>
</evidence>
<keyword evidence="7" id="KW-0547">Nucleotide-binding</keyword>
<feature type="transmembrane region" description="Helical" evidence="13">
    <location>
        <begin position="145"/>
        <end position="168"/>
    </location>
</feature>
<evidence type="ECO:0000313" key="15">
    <source>
        <dbReference type="EMBL" id="MEK8128437.1"/>
    </source>
</evidence>
<dbReference type="Gene3D" id="3.30.565.10">
    <property type="entry name" value="Histidine kinase-like ATPase, C-terminal domain"/>
    <property type="match status" value="1"/>
</dbReference>
<feature type="domain" description="Histidine kinase" evidence="14">
    <location>
        <begin position="188"/>
        <end position="404"/>
    </location>
</feature>
<keyword evidence="4" id="KW-0597">Phosphoprotein</keyword>
<dbReference type="GO" id="GO:0005524">
    <property type="term" value="F:ATP binding"/>
    <property type="evidence" value="ECO:0007669"/>
    <property type="project" value="UniProtKB-KW"/>
</dbReference>
<dbReference type="Pfam" id="PF00512">
    <property type="entry name" value="HisKA"/>
    <property type="match status" value="1"/>
</dbReference>
<evidence type="ECO:0000256" key="2">
    <source>
        <dbReference type="ARBA" id="ARBA00004370"/>
    </source>
</evidence>
<dbReference type="InterPro" id="IPR050428">
    <property type="entry name" value="TCS_sensor_his_kinase"/>
</dbReference>
<evidence type="ECO:0000256" key="9">
    <source>
        <dbReference type="ARBA" id="ARBA00022840"/>
    </source>
</evidence>
<dbReference type="InterPro" id="IPR003661">
    <property type="entry name" value="HisK_dim/P_dom"/>
</dbReference>
<dbReference type="SUPFAM" id="SSF47384">
    <property type="entry name" value="Homodimeric domain of signal transducing histidine kinase"/>
    <property type="match status" value="1"/>
</dbReference>
<comment type="subcellular location">
    <subcellularLocation>
        <location evidence="2">Membrane</location>
    </subcellularLocation>
</comment>
<evidence type="ECO:0000313" key="16">
    <source>
        <dbReference type="Proteomes" id="UP001469365"/>
    </source>
</evidence>
<evidence type="ECO:0000259" key="14">
    <source>
        <dbReference type="PROSITE" id="PS50109"/>
    </source>
</evidence>
<proteinExistence type="predicted"/>
<organism evidence="15 16">
    <name type="scientific">Paenibacillus filicis</name>
    <dbReference type="NCBI Taxonomy" id="669464"/>
    <lineage>
        <taxon>Bacteria</taxon>
        <taxon>Bacillati</taxon>
        <taxon>Bacillota</taxon>
        <taxon>Bacilli</taxon>
        <taxon>Bacillales</taxon>
        <taxon>Paenibacillaceae</taxon>
        <taxon>Paenibacillus</taxon>
    </lineage>
</organism>
<evidence type="ECO:0000256" key="3">
    <source>
        <dbReference type="ARBA" id="ARBA00012438"/>
    </source>
</evidence>
<keyword evidence="16" id="KW-1185">Reference proteome</keyword>
<keyword evidence="6 13" id="KW-0812">Transmembrane</keyword>
<protein>
    <recommendedName>
        <fullName evidence="3">histidine kinase</fullName>
        <ecNumber evidence="3">2.7.13.3</ecNumber>
    </recommendedName>
</protein>
<evidence type="ECO:0000256" key="7">
    <source>
        <dbReference type="ARBA" id="ARBA00022741"/>
    </source>
</evidence>
<evidence type="ECO:0000256" key="12">
    <source>
        <dbReference type="ARBA" id="ARBA00023136"/>
    </source>
</evidence>
<dbReference type="SMART" id="SM00388">
    <property type="entry name" value="HisKA"/>
    <property type="match status" value="1"/>
</dbReference>
<evidence type="ECO:0000256" key="4">
    <source>
        <dbReference type="ARBA" id="ARBA00022553"/>
    </source>
</evidence>
<dbReference type="CDD" id="cd00075">
    <property type="entry name" value="HATPase"/>
    <property type="match status" value="1"/>
</dbReference>
<dbReference type="PANTHER" id="PTHR45436:SF5">
    <property type="entry name" value="SENSOR HISTIDINE KINASE TRCS"/>
    <property type="match status" value="1"/>
</dbReference>
<keyword evidence="11" id="KW-0902">Two-component regulatory system</keyword>
<gene>
    <name evidence="15" type="ORF">WMW72_11025</name>
</gene>
<dbReference type="PRINTS" id="PR00344">
    <property type="entry name" value="BCTRLSENSOR"/>
</dbReference>
<keyword evidence="5" id="KW-0808">Transferase</keyword>
<dbReference type="RefSeq" id="WP_341415518.1">
    <property type="nucleotide sequence ID" value="NZ_JBBPCC010000006.1"/>
</dbReference>
<evidence type="ECO:0000256" key="1">
    <source>
        <dbReference type="ARBA" id="ARBA00000085"/>
    </source>
</evidence>
<keyword evidence="8" id="KW-0418">Kinase</keyword>
<dbReference type="InterPro" id="IPR005467">
    <property type="entry name" value="His_kinase_dom"/>
</dbReference>
<accession>A0ABU9DHU6</accession>
<dbReference type="Pfam" id="PF02518">
    <property type="entry name" value="HATPase_c"/>
    <property type="match status" value="1"/>
</dbReference>
<dbReference type="PANTHER" id="PTHR45436">
    <property type="entry name" value="SENSOR HISTIDINE KINASE YKOH"/>
    <property type="match status" value="1"/>
</dbReference>
<dbReference type="PROSITE" id="PS50109">
    <property type="entry name" value="HIS_KIN"/>
    <property type="match status" value="1"/>
</dbReference>
<dbReference type="InterPro" id="IPR036890">
    <property type="entry name" value="HATPase_C_sf"/>
</dbReference>
<dbReference type="SMART" id="SM00387">
    <property type="entry name" value="HATPase_c"/>
    <property type="match status" value="1"/>
</dbReference>
<dbReference type="EC" id="2.7.13.3" evidence="3"/>
<evidence type="ECO:0000256" key="11">
    <source>
        <dbReference type="ARBA" id="ARBA00023012"/>
    </source>
</evidence>
<dbReference type="InterPro" id="IPR004358">
    <property type="entry name" value="Sig_transdc_His_kin-like_C"/>
</dbReference>
<reference evidence="15 16" key="1">
    <citation type="submission" date="2024-04" db="EMBL/GenBank/DDBJ databases">
        <title>draft genome sequnece of Paenibacillus filicis.</title>
        <authorList>
            <person name="Kim D.-U."/>
        </authorList>
    </citation>
    <scope>NUCLEOTIDE SEQUENCE [LARGE SCALE GENOMIC DNA]</scope>
    <source>
        <strain evidence="15 16">KACC14197</strain>
    </source>
</reference>
<dbReference type="Gene3D" id="1.10.287.130">
    <property type="match status" value="1"/>
</dbReference>
<evidence type="ECO:0000256" key="13">
    <source>
        <dbReference type="SAM" id="Phobius"/>
    </source>
</evidence>
<dbReference type="CDD" id="cd00082">
    <property type="entry name" value="HisKA"/>
    <property type="match status" value="1"/>
</dbReference>
<evidence type="ECO:0000256" key="6">
    <source>
        <dbReference type="ARBA" id="ARBA00022692"/>
    </source>
</evidence>
<dbReference type="EMBL" id="JBBPCC010000006">
    <property type="protein sequence ID" value="MEK8128437.1"/>
    <property type="molecule type" value="Genomic_DNA"/>
</dbReference>
<evidence type="ECO:0000256" key="10">
    <source>
        <dbReference type="ARBA" id="ARBA00022989"/>
    </source>
</evidence>
<dbReference type="InterPro" id="IPR003594">
    <property type="entry name" value="HATPase_dom"/>
</dbReference>
<dbReference type="SUPFAM" id="SSF55874">
    <property type="entry name" value="ATPase domain of HSP90 chaperone/DNA topoisomerase II/histidine kinase"/>
    <property type="match status" value="1"/>
</dbReference>